<dbReference type="RefSeq" id="XP_028967791.1">
    <property type="nucleotide sequence ID" value="XM_029111958.1"/>
</dbReference>
<evidence type="ECO:0000256" key="1">
    <source>
        <dbReference type="SAM" id="MobiDB-lite"/>
    </source>
</evidence>
<gene>
    <name evidence="3" type="primary">LOC114828314</name>
</gene>
<organism evidence="2 3">
    <name type="scientific">Galendromus occidentalis</name>
    <name type="common">western predatory mite</name>
    <dbReference type="NCBI Taxonomy" id="34638"/>
    <lineage>
        <taxon>Eukaryota</taxon>
        <taxon>Metazoa</taxon>
        <taxon>Ecdysozoa</taxon>
        <taxon>Arthropoda</taxon>
        <taxon>Chelicerata</taxon>
        <taxon>Arachnida</taxon>
        <taxon>Acari</taxon>
        <taxon>Parasitiformes</taxon>
        <taxon>Mesostigmata</taxon>
        <taxon>Gamasina</taxon>
        <taxon>Phytoseioidea</taxon>
        <taxon>Phytoseiidae</taxon>
        <taxon>Typhlodrominae</taxon>
        <taxon>Galendromus</taxon>
    </lineage>
</organism>
<feature type="region of interest" description="Disordered" evidence="1">
    <location>
        <begin position="320"/>
        <end position="343"/>
    </location>
</feature>
<keyword evidence="2" id="KW-1185">Reference proteome</keyword>
<dbReference type="Proteomes" id="UP000694867">
    <property type="component" value="Unplaced"/>
</dbReference>
<dbReference type="KEGG" id="goe:114828314"/>
<feature type="region of interest" description="Disordered" evidence="1">
    <location>
        <begin position="229"/>
        <end position="283"/>
    </location>
</feature>
<evidence type="ECO:0000313" key="3">
    <source>
        <dbReference type="RefSeq" id="XP_028967791.1"/>
    </source>
</evidence>
<feature type="region of interest" description="Disordered" evidence="1">
    <location>
        <begin position="151"/>
        <end position="183"/>
    </location>
</feature>
<dbReference type="GeneID" id="114828314"/>
<accession>A0AAJ7SFI4</accession>
<feature type="compositionally biased region" description="Polar residues" evidence="1">
    <location>
        <begin position="229"/>
        <end position="238"/>
    </location>
</feature>
<dbReference type="AlphaFoldDB" id="A0AAJ7SFI4"/>
<evidence type="ECO:0000313" key="2">
    <source>
        <dbReference type="Proteomes" id="UP000694867"/>
    </source>
</evidence>
<proteinExistence type="predicted"/>
<name>A0AAJ7SFI4_9ACAR</name>
<feature type="compositionally biased region" description="Basic and acidic residues" evidence="1">
    <location>
        <begin position="253"/>
        <end position="264"/>
    </location>
</feature>
<feature type="compositionally biased region" description="Polar residues" evidence="1">
    <location>
        <begin position="265"/>
        <end position="282"/>
    </location>
</feature>
<feature type="compositionally biased region" description="Basic and acidic residues" evidence="1">
    <location>
        <begin position="151"/>
        <end position="160"/>
    </location>
</feature>
<reference evidence="3" key="1">
    <citation type="submission" date="2025-08" db="UniProtKB">
        <authorList>
            <consortium name="RefSeq"/>
        </authorList>
    </citation>
    <scope>IDENTIFICATION</scope>
</reference>
<sequence>MNKVEHFGEVFGSSQNRSRNPLQVITNMFKRRNADPLDDEYVDELDCAGQPQRPLSANPFTRPQIYNGVRSPTLSLGNRLRPTSPLNIPSGRYRTTSAEDILSISPSLRNARSLQEDMELLRQSRQDNPYIQQQIEKFSVLSEGLSRFDGHSLHHQDHAMPDSPATVPDDHQQLLFSSSPKDEDILSITSQMDNRHEDLHQHLIRSPPPMFPQDVEQFVFEFSRTTSPQHILSSPSSIRTHRQHDSFGSSTPERGRLSRADGIHSQRSQDSSRGTPPQTSWPASIAVQSGVKPLAEMPPSENASAVPIMGAIKPAWKRCTSPLSKDPEPDQESLLVKSFDSAF</sequence>
<protein>
    <submittedName>
        <fullName evidence="3">Uncharacterized protein LOC114828314</fullName>
    </submittedName>
</protein>